<dbReference type="EMBL" id="CP001798">
    <property type="protein sequence ID" value="ADE15673.1"/>
    <property type="molecule type" value="Genomic_DNA"/>
</dbReference>
<dbReference type="Gene3D" id="3.40.50.300">
    <property type="entry name" value="P-loop containing nucleotide triphosphate hydrolases"/>
    <property type="match status" value="1"/>
</dbReference>
<sequence length="208" mass="23992">MIGIYHQFIFVHIPKTAGNALQSVLSSYSEDAIVVGDNKDGVHRFGLYSAYGTVKHSTLADYLAALGPESFWSKRKFACVRNPWERAISFYFSPHRGCDTWDRNEFIRLLDEIHPMTTYLRLPIDTAGTRPDHNLDLIIRYEQLNKDFSRLCDILDIAGGSLPILNQGSRQPYFDYYDPELVQIVADRFREDIEVFGYEFEPCNRKPA</sequence>
<dbReference type="AlphaFoldDB" id="D5BWL6"/>
<dbReference type="eggNOG" id="COG1943">
    <property type="taxonomic scope" value="Bacteria"/>
</dbReference>
<keyword evidence="2" id="KW-1185">Reference proteome</keyword>
<dbReference type="GO" id="GO:0016020">
    <property type="term" value="C:membrane"/>
    <property type="evidence" value="ECO:0007669"/>
    <property type="project" value="InterPro"/>
</dbReference>
<dbReference type="STRING" id="472759.Nhal_2596"/>
<dbReference type="HOGENOM" id="CLU_094945_1_0_6"/>
<evidence type="ECO:0000313" key="1">
    <source>
        <dbReference type="EMBL" id="ADE15673.1"/>
    </source>
</evidence>
<accession>D5BWL6</accession>
<evidence type="ECO:0008006" key="3">
    <source>
        <dbReference type="Google" id="ProtNLM"/>
    </source>
</evidence>
<dbReference type="KEGG" id="nhl:Nhal_2596"/>
<gene>
    <name evidence="1" type="ordered locus">Nhal_2596</name>
</gene>
<dbReference type="InterPro" id="IPR005331">
    <property type="entry name" value="Sulfotransferase"/>
</dbReference>
<dbReference type="Proteomes" id="UP000001844">
    <property type="component" value="Chromosome"/>
</dbReference>
<reference evidence="2" key="1">
    <citation type="submission" date="2010-04" db="EMBL/GenBank/DDBJ databases">
        <title>Complete genome sequence of Nitrosococcus halophilus Nc4, a salt-adapted, aerobic obligate ammonia-oxidizing sulfur purple bacterium.</title>
        <authorList>
            <consortium name="US DOE Joint Genome Institute"/>
            <person name="Campbell M.A."/>
            <person name="Malfatti S.A."/>
            <person name="Chain P.S.G."/>
            <person name="Heidelberg J.F."/>
            <person name="Ward B.B."/>
            <person name="Klotz M.G."/>
        </authorList>
    </citation>
    <scope>NUCLEOTIDE SEQUENCE [LARGE SCALE GENOMIC DNA]</scope>
    <source>
        <strain evidence="2">Nc4</strain>
    </source>
</reference>
<protein>
    <recommendedName>
        <fullName evidence="3">Sulfotransferase family protein</fullName>
    </recommendedName>
</protein>
<dbReference type="OrthoDB" id="288532at2"/>
<proteinExistence type="predicted"/>
<dbReference type="SUPFAM" id="SSF52540">
    <property type="entry name" value="P-loop containing nucleoside triphosphate hydrolases"/>
    <property type="match status" value="1"/>
</dbReference>
<dbReference type="InterPro" id="IPR027417">
    <property type="entry name" value="P-loop_NTPase"/>
</dbReference>
<dbReference type="Pfam" id="PF03567">
    <property type="entry name" value="Sulfotransfer_2"/>
    <property type="match status" value="1"/>
</dbReference>
<name>D5BWL6_NITHN</name>
<evidence type="ECO:0000313" key="2">
    <source>
        <dbReference type="Proteomes" id="UP000001844"/>
    </source>
</evidence>
<organism evidence="1 2">
    <name type="scientific">Nitrosococcus halophilus (strain Nc4)</name>
    <dbReference type="NCBI Taxonomy" id="472759"/>
    <lineage>
        <taxon>Bacteria</taxon>
        <taxon>Pseudomonadati</taxon>
        <taxon>Pseudomonadota</taxon>
        <taxon>Gammaproteobacteria</taxon>
        <taxon>Chromatiales</taxon>
        <taxon>Chromatiaceae</taxon>
        <taxon>Nitrosococcus</taxon>
    </lineage>
</organism>
<dbReference type="GO" id="GO:0008146">
    <property type="term" value="F:sulfotransferase activity"/>
    <property type="evidence" value="ECO:0007669"/>
    <property type="project" value="InterPro"/>
</dbReference>
<dbReference type="RefSeq" id="WP_013033533.1">
    <property type="nucleotide sequence ID" value="NC_013960.1"/>
</dbReference>